<dbReference type="GO" id="GO:0098552">
    <property type="term" value="C:side of membrane"/>
    <property type="evidence" value="ECO:0007669"/>
    <property type="project" value="UniProtKB-KW"/>
</dbReference>
<keyword evidence="2" id="KW-0336">GPI-anchor</keyword>
<feature type="domain" description="Phytocyanin" evidence="12">
    <location>
        <begin position="34"/>
        <end position="136"/>
    </location>
</feature>
<dbReference type="InterPro" id="IPR003245">
    <property type="entry name" value="Phytocyanin_dom"/>
</dbReference>
<comment type="similarity">
    <text evidence="8">Belongs to the early nodulin-like (ENODL) family.</text>
</comment>
<feature type="region of interest" description="Disordered" evidence="10">
    <location>
        <begin position="138"/>
        <end position="169"/>
    </location>
</feature>
<feature type="chain" id="PRO_5029664852" description="Phytocyanin domain-containing protein" evidence="11">
    <location>
        <begin position="28"/>
        <end position="191"/>
    </location>
</feature>
<organism evidence="13 14">
    <name type="scientific">Spirodela intermedia</name>
    <name type="common">Intermediate duckweed</name>
    <dbReference type="NCBI Taxonomy" id="51605"/>
    <lineage>
        <taxon>Eukaryota</taxon>
        <taxon>Viridiplantae</taxon>
        <taxon>Streptophyta</taxon>
        <taxon>Embryophyta</taxon>
        <taxon>Tracheophyta</taxon>
        <taxon>Spermatophyta</taxon>
        <taxon>Magnoliopsida</taxon>
        <taxon>Liliopsida</taxon>
        <taxon>Araceae</taxon>
        <taxon>Lemnoideae</taxon>
        <taxon>Spirodela</taxon>
    </lineage>
</organism>
<evidence type="ECO:0000313" key="14">
    <source>
        <dbReference type="Proteomes" id="UP000663760"/>
    </source>
</evidence>
<accession>A0A7I8L700</accession>
<dbReference type="EMBL" id="LR746274">
    <property type="protein sequence ID" value="CAA7405088.1"/>
    <property type="molecule type" value="Genomic_DNA"/>
</dbReference>
<dbReference type="GO" id="GO:0012505">
    <property type="term" value="C:endomembrane system"/>
    <property type="evidence" value="ECO:0007669"/>
    <property type="project" value="UniProtKB-SubCell"/>
</dbReference>
<keyword evidence="4" id="KW-0472">Membrane</keyword>
<dbReference type="PANTHER" id="PTHR33021">
    <property type="entry name" value="BLUE COPPER PROTEIN"/>
    <property type="match status" value="1"/>
</dbReference>
<gene>
    <name evidence="13" type="ORF">SI8410_11015766</name>
</gene>
<dbReference type="AlphaFoldDB" id="A0A7I8L700"/>
<evidence type="ECO:0000256" key="9">
    <source>
        <dbReference type="ARBA" id="ARBA00037868"/>
    </source>
</evidence>
<evidence type="ECO:0000256" key="11">
    <source>
        <dbReference type="SAM" id="SignalP"/>
    </source>
</evidence>
<dbReference type="Pfam" id="PF02298">
    <property type="entry name" value="Cu_bind_like"/>
    <property type="match status" value="1"/>
</dbReference>
<protein>
    <recommendedName>
        <fullName evidence="12">Phytocyanin domain-containing protein</fullName>
    </recommendedName>
</protein>
<dbReference type="InterPro" id="IPR041846">
    <property type="entry name" value="ENL_dom"/>
</dbReference>
<evidence type="ECO:0000256" key="4">
    <source>
        <dbReference type="ARBA" id="ARBA00023136"/>
    </source>
</evidence>
<dbReference type="OrthoDB" id="959565at2759"/>
<dbReference type="SUPFAM" id="SSF49503">
    <property type="entry name" value="Cupredoxins"/>
    <property type="match status" value="1"/>
</dbReference>
<keyword evidence="14" id="KW-1185">Reference proteome</keyword>
<dbReference type="PROSITE" id="PS51485">
    <property type="entry name" value="PHYTOCYANIN"/>
    <property type="match status" value="1"/>
</dbReference>
<evidence type="ECO:0000256" key="7">
    <source>
        <dbReference type="ARBA" id="ARBA00023288"/>
    </source>
</evidence>
<name>A0A7I8L700_SPIIN</name>
<comment type="subcellular location">
    <subcellularLocation>
        <location evidence="9">Endomembrane system</location>
        <topology evidence="9">Lipid-anchor</topology>
    </subcellularLocation>
    <subcellularLocation>
        <location evidence="1">Membrane</location>
        <topology evidence="1">Lipid-anchor</topology>
        <topology evidence="1">GPI-anchor</topology>
    </subcellularLocation>
</comment>
<evidence type="ECO:0000256" key="5">
    <source>
        <dbReference type="ARBA" id="ARBA00023157"/>
    </source>
</evidence>
<dbReference type="GO" id="GO:0005886">
    <property type="term" value="C:plasma membrane"/>
    <property type="evidence" value="ECO:0007669"/>
    <property type="project" value="TreeGrafter"/>
</dbReference>
<dbReference type="PANTHER" id="PTHR33021:SF289">
    <property type="entry name" value="EARLY NODULIN-LIKE PROTEIN 5-RELATED"/>
    <property type="match status" value="1"/>
</dbReference>
<dbReference type="Proteomes" id="UP000663760">
    <property type="component" value="Chromosome 11"/>
</dbReference>
<evidence type="ECO:0000256" key="8">
    <source>
        <dbReference type="ARBA" id="ARBA00035011"/>
    </source>
</evidence>
<evidence type="ECO:0000313" key="13">
    <source>
        <dbReference type="EMBL" id="CAA7405088.1"/>
    </source>
</evidence>
<dbReference type="FunFam" id="2.60.40.420:FF:000010">
    <property type="entry name" value="Early nodulin-like protein 1"/>
    <property type="match status" value="1"/>
</dbReference>
<evidence type="ECO:0000256" key="2">
    <source>
        <dbReference type="ARBA" id="ARBA00022622"/>
    </source>
</evidence>
<evidence type="ECO:0000256" key="10">
    <source>
        <dbReference type="SAM" id="MobiDB-lite"/>
    </source>
</evidence>
<dbReference type="Gene3D" id="2.60.40.420">
    <property type="entry name" value="Cupredoxins - blue copper proteins"/>
    <property type="match status" value="1"/>
</dbReference>
<feature type="compositionally biased region" description="Polar residues" evidence="10">
    <location>
        <begin position="141"/>
        <end position="150"/>
    </location>
</feature>
<keyword evidence="5" id="KW-1015">Disulfide bond</keyword>
<dbReference type="InterPro" id="IPR039391">
    <property type="entry name" value="Phytocyanin-like"/>
</dbReference>
<sequence length="191" mass="20499">MALRSSAISEGMWWRVLLIAAIASVSGRLRCSAFDFDVGGDRGWAVPPPNNTALYNHWASKNRFKIGDNLMFRYKKDSVMVVTEEEYGRCNSEQPIVFYNNGETEMTLDHAGTYYFISGLREHCQKGQKMILKVLGHTAEEQSPTSSPPGNHTAAAAAPPPPSAADSSGAAASSTVGLLAILAASASCCLL</sequence>
<dbReference type="InterPro" id="IPR008972">
    <property type="entry name" value="Cupredoxin"/>
</dbReference>
<reference evidence="13" key="1">
    <citation type="submission" date="2020-02" db="EMBL/GenBank/DDBJ databases">
        <authorList>
            <person name="Scholz U."/>
            <person name="Mascher M."/>
            <person name="Fiebig A."/>
        </authorList>
    </citation>
    <scope>NUCLEOTIDE SEQUENCE</scope>
</reference>
<dbReference type="CDD" id="cd11019">
    <property type="entry name" value="OsENODL1_like"/>
    <property type="match status" value="1"/>
</dbReference>
<evidence type="ECO:0000256" key="6">
    <source>
        <dbReference type="ARBA" id="ARBA00023180"/>
    </source>
</evidence>
<feature type="signal peptide" evidence="11">
    <location>
        <begin position="1"/>
        <end position="27"/>
    </location>
</feature>
<evidence type="ECO:0000256" key="1">
    <source>
        <dbReference type="ARBA" id="ARBA00004589"/>
    </source>
</evidence>
<evidence type="ECO:0000256" key="3">
    <source>
        <dbReference type="ARBA" id="ARBA00022729"/>
    </source>
</evidence>
<dbReference type="GO" id="GO:0009055">
    <property type="term" value="F:electron transfer activity"/>
    <property type="evidence" value="ECO:0007669"/>
    <property type="project" value="InterPro"/>
</dbReference>
<keyword evidence="7" id="KW-0449">Lipoprotein</keyword>
<keyword evidence="3 11" id="KW-0732">Signal</keyword>
<keyword evidence="6" id="KW-0325">Glycoprotein</keyword>
<evidence type="ECO:0000259" key="12">
    <source>
        <dbReference type="PROSITE" id="PS51485"/>
    </source>
</evidence>
<proteinExistence type="inferred from homology"/>